<proteinExistence type="predicted"/>
<evidence type="ECO:0000313" key="2">
    <source>
        <dbReference type="Proteomes" id="UP000011115"/>
    </source>
</evidence>
<reference evidence="2" key="1">
    <citation type="journal article" date="2011" name="Nature">
        <title>Genome sequence and analysis of the tuber crop potato.</title>
        <authorList>
            <consortium name="The Potato Genome Sequencing Consortium"/>
        </authorList>
    </citation>
    <scope>NUCLEOTIDE SEQUENCE [LARGE SCALE GENOMIC DNA]</scope>
    <source>
        <strain evidence="2">cv. DM1-3 516 R44</strain>
    </source>
</reference>
<dbReference type="HOGENOM" id="CLU_029307_3_2_1"/>
<dbReference type="AlphaFoldDB" id="M1E0H8"/>
<dbReference type="InParanoid" id="M1E0H8"/>
<dbReference type="Gramene" id="PGSC0003DMT400097380">
    <property type="protein sequence ID" value="PGSC0003DMT400097380"/>
    <property type="gene ID" value="PGSC0003DMG400046951"/>
</dbReference>
<evidence type="ECO:0000313" key="1">
    <source>
        <dbReference type="EnsemblPlants" id="PGSC0003DMT400097380"/>
    </source>
</evidence>
<evidence type="ECO:0008006" key="3">
    <source>
        <dbReference type="Google" id="ProtNLM"/>
    </source>
</evidence>
<name>M1E0H8_SOLTU</name>
<sequence length="231" mass="27002">MSVNSNYEQMDHLPLEVMRFRDNILTFKHLKGEQTHESWLRFKALLLQCPTHEIPELVLLECFYRSLISGNKELIDQLIASGLVRQLYVVITQLLDHMTEANQEVERDFHFANLLTQLDELTKKFMKFEVQGKKKDQYIPPLKRRKPKNNEDGQVEAVEAMLTLLLNKVNEQDRVLEELRGNVAMINQMITSHSMIIPLQDSQIKQLLSCLYIQSKKDLPSDTKVNLKNRV</sequence>
<reference evidence="1" key="2">
    <citation type="submission" date="2015-06" db="UniProtKB">
        <authorList>
            <consortium name="EnsemblPlants"/>
        </authorList>
    </citation>
    <scope>IDENTIFICATION</scope>
    <source>
        <strain evidence="1">DM1-3 516 R44</strain>
    </source>
</reference>
<organism evidence="1 2">
    <name type="scientific">Solanum tuberosum</name>
    <name type="common">Potato</name>
    <dbReference type="NCBI Taxonomy" id="4113"/>
    <lineage>
        <taxon>Eukaryota</taxon>
        <taxon>Viridiplantae</taxon>
        <taxon>Streptophyta</taxon>
        <taxon>Embryophyta</taxon>
        <taxon>Tracheophyta</taxon>
        <taxon>Spermatophyta</taxon>
        <taxon>Magnoliopsida</taxon>
        <taxon>eudicotyledons</taxon>
        <taxon>Gunneridae</taxon>
        <taxon>Pentapetalae</taxon>
        <taxon>asterids</taxon>
        <taxon>lamiids</taxon>
        <taxon>Solanales</taxon>
        <taxon>Solanaceae</taxon>
        <taxon>Solanoideae</taxon>
        <taxon>Solaneae</taxon>
        <taxon>Solanum</taxon>
    </lineage>
</organism>
<keyword evidence="2" id="KW-1185">Reference proteome</keyword>
<protein>
    <recommendedName>
        <fullName evidence="3">Retrotransposon gag protein</fullName>
    </recommendedName>
</protein>
<dbReference type="EnsemblPlants" id="PGSC0003DMT400097380">
    <property type="protein sequence ID" value="PGSC0003DMT400097380"/>
    <property type="gene ID" value="PGSC0003DMG400046951"/>
</dbReference>
<dbReference type="PaxDb" id="4113-PGSC0003DMT400097380"/>
<dbReference type="Proteomes" id="UP000011115">
    <property type="component" value="Unassembled WGS sequence"/>
</dbReference>
<accession>M1E0H8</accession>